<dbReference type="SUPFAM" id="SSF55083">
    <property type="entry name" value="6-hydroxymethyl-7,8-dihydropterin pyrophosphokinase, HPPK"/>
    <property type="match status" value="1"/>
</dbReference>
<dbReference type="Proteomes" id="UP000607397">
    <property type="component" value="Unassembled WGS sequence"/>
</dbReference>
<evidence type="ECO:0000256" key="4">
    <source>
        <dbReference type="ARBA" id="ARBA00022679"/>
    </source>
</evidence>
<evidence type="ECO:0000256" key="7">
    <source>
        <dbReference type="ARBA" id="ARBA00022801"/>
    </source>
</evidence>
<dbReference type="CDD" id="cd03424">
    <property type="entry name" value="NUDIX_ADPRase_Nudt5_UGPPase_Nudt14"/>
    <property type="match status" value="1"/>
</dbReference>
<dbReference type="InterPro" id="IPR000086">
    <property type="entry name" value="NUDIX_hydrolase_dom"/>
</dbReference>
<dbReference type="Pfam" id="PF00293">
    <property type="entry name" value="NUDIX"/>
    <property type="match status" value="1"/>
</dbReference>
<keyword evidence="6" id="KW-0418">Kinase</keyword>
<sequence>MTQFPSLYQAGIGIGSNLGDSYQLVNTALLTLSQTPGIELLAQSRWYQTRPIGPPQPDYINGCALLRVRQDPVTLLGILHQIEVQYGRTRTRRWGPRSLDLDLLFYEDWILDSPQLTLPHPRLQERAFVLVPLAAICPTWVDPRSGQTLTQLLEAVDCTGVDLLPTAAQPTMPLFQEPPQILQQQLFYRCRKFSYEVNRLQLPNGSQGDWSCIRHPGGALAVPVTPQGQLVLLRQYRFALEGRLLEFPAGTVEQDEDPALTIRREIEEETGYRAHRWQVLGEFPLAPGYSDEIIYAFLAQDLEPLPVPPIQDEDEDMETVLMTPGELEAAIHSGEVIDAKSIASYFLARPFLDKM</sequence>
<dbReference type="InterPro" id="IPR020084">
    <property type="entry name" value="NUDIX_hydrolase_CS"/>
</dbReference>
<comment type="catalytic activity">
    <reaction evidence="1">
        <text>6-hydroxymethyl-7,8-dihydropterin + ATP = (7,8-dihydropterin-6-yl)methyl diphosphate + AMP + H(+)</text>
        <dbReference type="Rhea" id="RHEA:11412"/>
        <dbReference type="ChEBI" id="CHEBI:15378"/>
        <dbReference type="ChEBI" id="CHEBI:30616"/>
        <dbReference type="ChEBI" id="CHEBI:44841"/>
        <dbReference type="ChEBI" id="CHEBI:72950"/>
        <dbReference type="ChEBI" id="CHEBI:456215"/>
        <dbReference type="EC" id="2.7.6.3"/>
    </reaction>
</comment>
<dbReference type="SUPFAM" id="SSF55811">
    <property type="entry name" value="Nudix"/>
    <property type="match status" value="1"/>
</dbReference>
<evidence type="ECO:0000256" key="3">
    <source>
        <dbReference type="ARBA" id="ARBA00013253"/>
    </source>
</evidence>
<keyword evidence="12" id="KW-1185">Reference proteome</keyword>
<dbReference type="AlphaFoldDB" id="A0A8K2A1S4"/>
<dbReference type="InterPro" id="IPR015797">
    <property type="entry name" value="NUDIX_hydrolase-like_dom_sf"/>
</dbReference>
<keyword evidence="9" id="KW-0289">Folate biosynthesis</keyword>
<keyword evidence="7" id="KW-0378">Hydrolase</keyword>
<accession>A0A8K2A1S4</accession>
<organism evidence="11 12">
    <name type="scientific">Petrachloros mirabilis ULC683</name>
    <dbReference type="NCBI Taxonomy" id="2781853"/>
    <lineage>
        <taxon>Bacteria</taxon>
        <taxon>Bacillati</taxon>
        <taxon>Cyanobacteriota</taxon>
        <taxon>Cyanophyceae</taxon>
        <taxon>Synechococcales</taxon>
        <taxon>Petrachlorosaceae</taxon>
        <taxon>Petrachloros</taxon>
        <taxon>Petrachloros mirabilis</taxon>
    </lineage>
</organism>
<dbReference type="GO" id="GO:0005524">
    <property type="term" value="F:ATP binding"/>
    <property type="evidence" value="ECO:0007669"/>
    <property type="project" value="UniProtKB-KW"/>
</dbReference>
<evidence type="ECO:0000313" key="12">
    <source>
        <dbReference type="Proteomes" id="UP000607397"/>
    </source>
</evidence>
<dbReference type="GO" id="GO:0046654">
    <property type="term" value="P:tetrahydrofolate biosynthetic process"/>
    <property type="evidence" value="ECO:0007669"/>
    <property type="project" value="UniProtKB-UniPathway"/>
</dbReference>
<dbReference type="PROSITE" id="PS00893">
    <property type="entry name" value="NUDIX_BOX"/>
    <property type="match status" value="1"/>
</dbReference>
<dbReference type="Gene3D" id="3.90.79.10">
    <property type="entry name" value="Nucleoside Triphosphate Pyrophosphohydrolase"/>
    <property type="match status" value="1"/>
</dbReference>
<evidence type="ECO:0000256" key="1">
    <source>
        <dbReference type="ARBA" id="ARBA00000198"/>
    </source>
</evidence>
<dbReference type="EMBL" id="WVIC01000041">
    <property type="protein sequence ID" value="NCJ08123.1"/>
    <property type="molecule type" value="Genomic_DNA"/>
</dbReference>
<evidence type="ECO:0000256" key="8">
    <source>
        <dbReference type="ARBA" id="ARBA00022840"/>
    </source>
</evidence>
<dbReference type="InterPro" id="IPR000550">
    <property type="entry name" value="Hppk"/>
</dbReference>
<dbReference type="PANTHER" id="PTHR43071">
    <property type="entry name" value="2-AMINO-4-HYDROXY-6-HYDROXYMETHYLDIHYDROPTERIDINE PYROPHOSPHOKINASE"/>
    <property type="match status" value="1"/>
</dbReference>
<dbReference type="GO" id="GO:0016787">
    <property type="term" value="F:hydrolase activity"/>
    <property type="evidence" value="ECO:0007669"/>
    <property type="project" value="UniProtKB-KW"/>
</dbReference>
<dbReference type="PROSITE" id="PS00794">
    <property type="entry name" value="HPPK"/>
    <property type="match status" value="1"/>
</dbReference>
<reference evidence="11" key="1">
    <citation type="submission" date="2019-12" db="EMBL/GenBank/DDBJ databases">
        <title>High-Quality draft genome sequences of three cyanobacteria isolated from the limestone walls of the Old Cathedral of Coimbra.</title>
        <authorList>
            <person name="Tiago I."/>
            <person name="Soares F."/>
            <person name="Portugal A."/>
        </authorList>
    </citation>
    <scope>NUCLEOTIDE SEQUENCE [LARGE SCALE GENOMIC DNA]</scope>
    <source>
        <strain evidence="11">C</strain>
    </source>
</reference>
<gene>
    <name evidence="11" type="primary">folK</name>
    <name evidence="11" type="ORF">GS597_16740</name>
</gene>
<protein>
    <recommendedName>
        <fullName evidence="3">2-amino-4-hydroxy-6-hydroxymethyldihydropteridine diphosphokinase</fullName>
        <ecNumber evidence="3">2.7.6.3</ecNumber>
    </recommendedName>
</protein>
<comment type="caution">
    <text evidence="11">The sequence shown here is derived from an EMBL/GenBank/DDBJ whole genome shotgun (WGS) entry which is preliminary data.</text>
</comment>
<proteinExistence type="predicted"/>
<evidence type="ECO:0000256" key="9">
    <source>
        <dbReference type="ARBA" id="ARBA00022909"/>
    </source>
</evidence>
<dbReference type="UniPathway" id="UPA00077">
    <property type="reaction ID" value="UER00155"/>
</dbReference>
<dbReference type="EC" id="2.7.6.3" evidence="3"/>
<comment type="pathway">
    <text evidence="2">Cofactor biosynthesis; tetrahydrofolate biosynthesis; 2-amino-4-hydroxy-6-hydroxymethyl-7,8-dihydropteridine diphosphate from 7,8-dihydroneopterin triphosphate: step 4/4.</text>
</comment>
<feature type="domain" description="Nudix hydrolase" evidence="10">
    <location>
        <begin position="213"/>
        <end position="344"/>
    </location>
</feature>
<evidence type="ECO:0000256" key="5">
    <source>
        <dbReference type="ARBA" id="ARBA00022741"/>
    </source>
</evidence>
<evidence type="ECO:0000256" key="2">
    <source>
        <dbReference type="ARBA" id="ARBA00005051"/>
    </source>
</evidence>
<dbReference type="CDD" id="cd00483">
    <property type="entry name" value="HPPK"/>
    <property type="match status" value="1"/>
</dbReference>
<dbReference type="InterPro" id="IPR035907">
    <property type="entry name" value="Hppk_sf"/>
</dbReference>
<evidence type="ECO:0000313" key="11">
    <source>
        <dbReference type="EMBL" id="NCJ08123.1"/>
    </source>
</evidence>
<keyword evidence="8" id="KW-0067">ATP-binding</keyword>
<dbReference type="GO" id="GO:0046656">
    <property type="term" value="P:folic acid biosynthetic process"/>
    <property type="evidence" value="ECO:0007669"/>
    <property type="project" value="UniProtKB-KW"/>
</dbReference>
<evidence type="ECO:0000256" key="6">
    <source>
        <dbReference type="ARBA" id="ARBA00022777"/>
    </source>
</evidence>
<keyword evidence="5" id="KW-0547">Nucleotide-binding</keyword>
<dbReference type="GO" id="GO:0016301">
    <property type="term" value="F:kinase activity"/>
    <property type="evidence" value="ECO:0007669"/>
    <property type="project" value="UniProtKB-KW"/>
</dbReference>
<evidence type="ECO:0000259" key="10">
    <source>
        <dbReference type="PROSITE" id="PS51462"/>
    </source>
</evidence>
<name>A0A8K2A1S4_9CYAN</name>
<dbReference type="Pfam" id="PF01288">
    <property type="entry name" value="HPPK"/>
    <property type="match status" value="1"/>
</dbReference>
<dbReference type="NCBIfam" id="TIGR01498">
    <property type="entry name" value="folK"/>
    <property type="match status" value="1"/>
</dbReference>
<dbReference type="PANTHER" id="PTHR43071:SF1">
    <property type="entry name" value="2-AMINO-4-HYDROXY-6-HYDROXYMETHYLDIHYDROPTERIDINE PYROPHOSPHOKINASE"/>
    <property type="match status" value="1"/>
</dbReference>
<dbReference type="Gene3D" id="3.30.70.560">
    <property type="entry name" value="7,8-Dihydro-6-hydroxymethylpterin-pyrophosphokinase HPPK"/>
    <property type="match status" value="1"/>
</dbReference>
<dbReference type="GO" id="GO:0003848">
    <property type="term" value="F:2-amino-4-hydroxy-6-hydroxymethyldihydropteridine diphosphokinase activity"/>
    <property type="evidence" value="ECO:0007669"/>
    <property type="project" value="UniProtKB-EC"/>
</dbReference>
<keyword evidence="4 11" id="KW-0808">Transferase</keyword>
<dbReference type="PROSITE" id="PS51462">
    <property type="entry name" value="NUDIX"/>
    <property type="match status" value="1"/>
</dbReference>